<dbReference type="EMBL" id="KL363247">
    <property type="protein sequence ID" value="KFD50821.1"/>
    <property type="molecule type" value="Genomic_DNA"/>
</dbReference>
<keyword evidence="9" id="KW-0694">RNA-binding</keyword>
<keyword evidence="7" id="KW-0547">Nucleotide-binding</keyword>
<dbReference type="SUPFAM" id="SSF81891">
    <property type="entry name" value="Poly A polymerase C-terminal region-like"/>
    <property type="match status" value="1"/>
</dbReference>
<evidence type="ECO:0008006" key="14">
    <source>
        <dbReference type="Google" id="ProtNLM"/>
    </source>
</evidence>
<dbReference type="GO" id="GO:0000166">
    <property type="term" value="F:nucleotide binding"/>
    <property type="evidence" value="ECO:0007669"/>
    <property type="project" value="UniProtKB-KW"/>
</dbReference>
<evidence type="ECO:0000256" key="8">
    <source>
        <dbReference type="ARBA" id="ARBA00022842"/>
    </source>
</evidence>
<reference evidence="12 13" key="1">
    <citation type="journal article" date="2014" name="Nat. Genet.">
        <title>Genome and transcriptome of the porcine whipworm Trichuris suis.</title>
        <authorList>
            <person name="Jex A.R."/>
            <person name="Nejsum P."/>
            <person name="Schwarz E.M."/>
            <person name="Hu L."/>
            <person name="Young N.D."/>
            <person name="Hall R.S."/>
            <person name="Korhonen P.K."/>
            <person name="Liao S."/>
            <person name="Thamsborg S."/>
            <person name="Xia J."/>
            <person name="Xu P."/>
            <person name="Wang S."/>
            <person name="Scheerlinck J.P."/>
            <person name="Hofmann A."/>
            <person name="Sternberg P.W."/>
            <person name="Wang J."/>
            <person name="Gasser R.B."/>
        </authorList>
    </citation>
    <scope>NUCLEOTIDE SEQUENCE [LARGE SCALE GENOMIC DNA]</scope>
    <source>
        <strain evidence="12">DCEP-RM93M</strain>
    </source>
</reference>
<evidence type="ECO:0000256" key="5">
    <source>
        <dbReference type="ARBA" id="ARBA00022695"/>
    </source>
</evidence>
<feature type="domain" description="tRNA nucleotidyltransferase/poly(A) polymerase RNA and SrmB- binding" evidence="11">
    <location>
        <begin position="271"/>
        <end position="320"/>
    </location>
</feature>
<dbReference type="GO" id="GO:0000049">
    <property type="term" value="F:tRNA binding"/>
    <property type="evidence" value="ECO:0007669"/>
    <property type="project" value="TreeGrafter"/>
</dbReference>
<dbReference type="PANTHER" id="PTHR46173:SF1">
    <property type="entry name" value="CCA TRNA NUCLEOTIDYLTRANSFERASE 1, MITOCHONDRIAL"/>
    <property type="match status" value="1"/>
</dbReference>
<dbReference type="PANTHER" id="PTHR46173">
    <property type="entry name" value="CCA TRNA NUCLEOTIDYLTRANSFERASE 1, MITOCHONDRIAL"/>
    <property type="match status" value="1"/>
</dbReference>
<dbReference type="GO" id="GO:0046872">
    <property type="term" value="F:metal ion binding"/>
    <property type="evidence" value="ECO:0007669"/>
    <property type="project" value="UniProtKB-KW"/>
</dbReference>
<dbReference type="GO" id="GO:0016779">
    <property type="term" value="F:nucleotidyltransferase activity"/>
    <property type="evidence" value="ECO:0007669"/>
    <property type="project" value="UniProtKB-KW"/>
</dbReference>
<evidence type="ECO:0000256" key="1">
    <source>
        <dbReference type="ARBA" id="ARBA00001946"/>
    </source>
</evidence>
<dbReference type="InterPro" id="IPR032828">
    <property type="entry name" value="PolyA_RNA-bd"/>
</dbReference>
<dbReference type="SUPFAM" id="SSF81301">
    <property type="entry name" value="Nucleotidyltransferase"/>
    <property type="match status" value="1"/>
</dbReference>
<evidence type="ECO:0000256" key="4">
    <source>
        <dbReference type="ARBA" id="ARBA00022694"/>
    </source>
</evidence>
<dbReference type="InterPro" id="IPR043519">
    <property type="entry name" value="NT_sf"/>
</dbReference>
<dbReference type="Pfam" id="PF01743">
    <property type="entry name" value="PolyA_pol"/>
    <property type="match status" value="1"/>
</dbReference>
<keyword evidence="5" id="KW-0548">Nucleotidyltransferase</keyword>
<dbReference type="Proteomes" id="UP000030764">
    <property type="component" value="Unassembled WGS sequence"/>
</dbReference>
<evidence type="ECO:0000256" key="6">
    <source>
        <dbReference type="ARBA" id="ARBA00022723"/>
    </source>
</evidence>
<keyword evidence="4" id="KW-0819">tRNA processing</keyword>
<sequence length="518" mass="60460">MFAVCKYIHHRHYMYAVETLDITNTFFIGNVYHVYGVDTRNIPCIQLHLHLHDRYYLYVEETVDITSGLNANLPTPCRVKIRTMKLDSPEFHSLFTAELLEVKRLFDKHQYEIRIAGGAVRDLLMGVQPGDIDLATTATPDQMMDMFNEENVRMLNKRGEKHGTVTCRINDAENFEITTLRVDVVCDGRHADVEFTTDWMLDANRRDLTVNAMFLGFDGTVFDYFGGLDDIEKRRVAFVGDAEKRIQEDYLRILRYFRFYGRVADAPDKHEESTLEAIRKNAKGLMGISGERIWVELKKIVVGRYADSLLRLMLECGIGPYIGLGSDANIEEFCRVYFRCKDLKPEPMTLLSALLNSEDEVYRLDDRLKLSSNERVLSIFIVLHRDDAVMPREEEAKERYFKHLCFEPFMLKAEHTSKQRVCELLKYIGNGELSNELNQWVPPIFPVRGTMIVEEKYRKGPIMSIVLSKLFEKWRDSDFKLTVEELLDSMEDLPSPETLRLEYANSRKKLRRKRSHRR</sequence>
<keyword evidence="13" id="KW-1185">Reference proteome</keyword>
<feature type="domain" description="Poly A polymerase head" evidence="10">
    <location>
        <begin position="114"/>
        <end position="236"/>
    </location>
</feature>
<evidence type="ECO:0000259" key="11">
    <source>
        <dbReference type="Pfam" id="PF12627"/>
    </source>
</evidence>
<dbReference type="GO" id="GO:1990180">
    <property type="term" value="P:mitochondrial tRNA 3'-end processing"/>
    <property type="evidence" value="ECO:0007669"/>
    <property type="project" value="TreeGrafter"/>
</dbReference>
<evidence type="ECO:0000256" key="7">
    <source>
        <dbReference type="ARBA" id="ARBA00022741"/>
    </source>
</evidence>
<keyword evidence="6" id="KW-0479">Metal-binding</keyword>
<dbReference type="Gene3D" id="3.30.460.10">
    <property type="entry name" value="Beta Polymerase, domain 2"/>
    <property type="match status" value="1"/>
</dbReference>
<evidence type="ECO:0000313" key="13">
    <source>
        <dbReference type="Proteomes" id="UP000030764"/>
    </source>
</evidence>
<dbReference type="Pfam" id="PF12627">
    <property type="entry name" value="PolyA_pol_RNAbd"/>
    <property type="match status" value="1"/>
</dbReference>
<name>A0A085M0S5_9BILA</name>
<gene>
    <name evidence="12" type="ORF">M513_08259</name>
</gene>
<protein>
    <recommendedName>
        <fullName evidence="14">tRNA nucleotidyltransferase/poly(A) polymerase family protein</fullName>
    </recommendedName>
</protein>
<comment type="similarity">
    <text evidence="2 9">Belongs to the tRNA nucleotidyltransferase/poly(A) polymerase family.</text>
</comment>
<dbReference type="InterPro" id="IPR050264">
    <property type="entry name" value="Bact_CCA-adding_enz_type3_sf"/>
</dbReference>
<keyword evidence="8" id="KW-0460">Magnesium</keyword>
<evidence type="ECO:0000256" key="9">
    <source>
        <dbReference type="RuleBase" id="RU003953"/>
    </source>
</evidence>
<dbReference type="CDD" id="cd05398">
    <property type="entry name" value="NT_ClassII-CCAase"/>
    <property type="match status" value="1"/>
</dbReference>
<evidence type="ECO:0000256" key="2">
    <source>
        <dbReference type="ARBA" id="ARBA00007265"/>
    </source>
</evidence>
<comment type="cofactor">
    <cofactor evidence="1">
        <name>Mg(2+)</name>
        <dbReference type="ChEBI" id="CHEBI:18420"/>
    </cofactor>
</comment>
<dbReference type="AlphaFoldDB" id="A0A085M0S5"/>
<evidence type="ECO:0000256" key="3">
    <source>
        <dbReference type="ARBA" id="ARBA00022679"/>
    </source>
</evidence>
<dbReference type="GO" id="GO:0001680">
    <property type="term" value="P:tRNA 3'-terminal CCA addition"/>
    <property type="evidence" value="ECO:0007669"/>
    <property type="project" value="UniProtKB-ARBA"/>
</dbReference>
<proteinExistence type="inferred from homology"/>
<dbReference type="InterPro" id="IPR002646">
    <property type="entry name" value="PolA_pol_head_dom"/>
</dbReference>
<accession>A0A085M0S5</accession>
<dbReference type="Gene3D" id="1.10.3090.10">
    <property type="entry name" value="cca-adding enzyme, domain 2"/>
    <property type="match status" value="1"/>
</dbReference>
<keyword evidence="3 9" id="KW-0808">Transferase</keyword>
<dbReference type="GO" id="GO:0005739">
    <property type="term" value="C:mitochondrion"/>
    <property type="evidence" value="ECO:0007669"/>
    <property type="project" value="TreeGrafter"/>
</dbReference>
<evidence type="ECO:0000313" key="12">
    <source>
        <dbReference type="EMBL" id="KFD50821.1"/>
    </source>
</evidence>
<evidence type="ECO:0000259" key="10">
    <source>
        <dbReference type="Pfam" id="PF01743"/>
    </source>
</evidence>
<organism evidence="12 13">
    <name type="scientific">Trichuris suis</name>
    <name type="common">pig whipworm</name>
    <dbReference type="NCBI Taxonomy" id="68888"/>
    <lineage>
        <taxon>Eukaryota</taxon>
        <taxon>Metazoa</taxon>
        <taxon>Ecdysozoa</taxon>
        <taxon>Nematoda</taxon>
        <taxon>Enoplea</taxon>
        <taxon>Dorylaimia</taxon>
        <taxon>Trichinellida</taxon>
        <taxon>Trichuridae</taxon>
        <taxon>Trichuris</taxon>
    </lineage>
</organism>